<comment type="caution">
    <text evidence="1">The sequence shown here is derived from an EMBL/GenBank/DDBJ whole genome shotgun (WGS) entry which is preliminary data.</text>
</comment>
<dbReference type="Proteomes" id="UP000814140">
    <property type="component" value="Unassembled WGS sequence"/>
</dbReference>
<gene>
    <name evidence="1" type="ORF">BV25DRAFT_1921728</name>
</gene>
<reference evidence="1" key="1">
    <citation type="submission" date="2021-03" db="EMBL/GenBank/DDBJ databases">
        <authorList>
            <consortium name="DOE Joint Genome Institute"/>
            <person name="Ahrendt S."/>
            <person name="Looney B.P."/>
            <person name="Miyauchi S."/>
            <person name="Morin E."/>
            <person name="Drula E."/>
            <person name="Courty P.E."/>
            <person name="Chicoki N."/>
            <person name="Fauchery L."/>
            <person name="Kohler A."/>
            <person name="Kuo A."/>
            <person name="Labutti K."/>
            <person name="Pangilinan J."/>
            <person name="Lipzen A."/>
            <person name="Riley R."/>
            <person name="Andreopoulos W."/>
            <person name="He G."/>
            <person name="Johnson J."/>
            <person name="Barry K.W."/>
            <person name="Grigoriev I.V."/>
            <person name="Nagy L."/>
            <person name="Hibbett D."/>
            <person name="Henrissat B."/>
            <person name="Matheny P.B."/>
            <person name="Labbe J."/>
            <person name="Martin F."/>
        </authorList>
    </citation>
    <scope>NUCLEOTIDE SEQUENCE</scope>
    <source>
        <strain evidence="1">HHB10654</strain>
    </source>
</reference>
<proteinExistence type="predicted"/>
<dbReference type="EMBL" id="MU277288">
    <property type="protein sequence ID" value="KAI0055533.1"/>
    <property type="molecule type" value="Genomic_DNA"/>
</dbReference>
<sequence length="589" mass="65441">MTGDGAQVDFVGNEIENRPSGWMAIIDRSAYELIDGATSSRKETSCLPPIHKLPPELFIYIFFSMMKDVPIRQAWSRRPRNRTLGWFMVAHVCRQWRDIAIGAPSLWQNVDLELGPTWIPDMLSRAQTHPVTISMAKCRNFKHGECGELDLLKEHLFHTQRLFLVGEQDELAPTVTSLNAPAPILDHLSLLFSHFKASDEALAPQFFANQTPRLRTLSLTDVPSSWWVKLPTAGLVNLYITYAARVLVEVDSLDFLHFLESITTLKSLYISSHSSSLESWNGHRVIKLPYLTHLQIKCGMCEFLSLTNHIEALPDVSLDFSVVPNLLLPLEVLPGLGTVGICVVLPFVSKHLHSSSPIKTVSLKYEERFRPNGHWGMEVLAWSISCEGDGASTAPDDTPLLRLAQWWVSRGEPDSFRSASVITSRICDTIPLASVTSLSVASTFWTAAHWIDLFGRCGALEHIHAVEDAGAAFILAVSAPSADDLVPHLATVALAHFDLAAREGDDRLADALVSWLRRRRDSRAELRRLHLLSCAVAPDDASALSELVGSIAISRAPVDVEEKNGGTIFKDRSFSLTPFRGRRRGRQVI</sequence>
<evidence type="ECO:0000313" key="2">
    <source>
        <dbReference type="Proteomes" id="UP000814140"/>
    </source>
</evidence>
<evidence type="ECO:0000313" key="1">
    <source>
        <dbReference type="EMBL" id="KAI0055533.1"/>
    </source>
</evidence>
<reference evidence="1" key="2">
    <citation type="journal article" date="2022" name="New Phytol.">
        <title>Evolutionary transition to the ectomycorrhizal habit in the genomes of a hyperdiverse lineage of mushroom-forming fungi.</title>
        <authorList>
            <person name="Looney B."/>
            <person name="Miyauchi S."/>
            <person name="Morin E."/>
            <person name="Drula E."/>
            <person name="Courty P.E."/>
            <person name="Kohler A."/>
            <person name="Kuo A."/>
            <person name="LaButti K."/>
            <person name="Pangilinan J."/>
            <person name="Lipzen A."/>
            <person name="Riley R."/>
            <person name="Andreopoulos W."/>
            <person name="He G."/>
            <person name="Johnson J."/>
            <person name="Nolan M."/>
            <person name="Tritt A."/>
            <person name="Barry K.W."/>
            <person name="Grigoriev I.V."/>
            <person name="Nagy L.G."/>
            <person name="Hibbett D."/>
            <person name="Henrissat B."/>
            <person name="Matheny P.B."/>
            <person name="Labbe J."/>
            <person name="Martin F.M."/>
        </authorList>
    </citation>
    <scope>NUCLEOTIDE SEQUENCE</scope>
    <source>
        <strain evidence="1">HHB10654</strain>
    </source>
</reference>
<accession>A0ACB8SH03</accession>
<keyword evidence="2" id="KW-1185">Reference proteome</keyword>
<name>A0ACB8SH03_9AGAM</name>
<protein>
    <submittedName>
        <fullName evidence="1">Uncharacterized protein</fullName>
    </submittedName>
</protein>
<organism evidence="1 2">
    <name type="scientific">Artomyces pyxidatus</name>
    <dbReference type="NCBI Taxonomy" id="48021"/>
    <lineage>
        <taxon>Eukaryota</taxon>
        <taxon>Fungi</taxon>
        <taxon>Dikarya</taxon>
        <taxon>Basidiomycota</taxon>
        <taxon>Agaricomycotina</taxon>
        <taxon>Agaricomycetes</taxon>
        <taxon>Russulales</taxon>
        <taxon>Auriscalpiaceae</taxon>
        <taxon>Artomyces</taxon>
    </lineage>
</organism>